<name>A0AC61S0Y9_9FIRM</name>
<comment type="caution">
    <text evidence="1">The sequence shown here is derived from an EMBL/GenBank/DDBJ whole genome shotgun (WGS) entry which is preliminary data.</text>
</comment>
<evidence type="ECO:0000313" key="1">
    <source>
        <dbReference type="EMBL" id="TGY97775.1"/>
    </source>
</evidence>
<dbReference type="Proteomes" id="UP000304953">
    <property type="component" value="Unassembled WGS sequence"/>
</dbReference>
<protein>
    <submittedName>
        <fullName evidence="1">Uncharacterized protein</fullName>
    </submittedName>
</protein>
<gene>
    <name evidence="1" type="ORF">E5329_02665</name>
</gene>
<keyword evidence="2" id="KW-1185">Reference proteome</keyword>
<dbReference type="EMBL" id="SRYA01000004">
    <property type="protein sequence ID" value="TGY97775.1"/>
    <property type="molecule type" value="Genomic_DNA"/>
</dbReference>
<evidence type="ECO:0000313" key="2">
    <source>
        <dbReference type="Proteomes" id="UP000304953"/>
    </source>
</evidence>
<organism evidence="1 2">
    <name type="scientific">Petralouisia muris</name>
    <dbReference type="NCBI Taxonomy" id="3032872"/>
    <lineage>
        <taxon>Bacteria</taxon>
        <taxon>Bacillati</taxon>
        <taxon>Bacillota</taxon>
        <taxon>Clostridia</taxon>
        <taxon>Lachnospirales</taxon>
        <taxon>Lachnospiraceae</taxon>
        <taxon>Petralouisia</taxon>
    </lineage>
</organism>
<accession>A0AC61S0Y9</accession>
<sequence>MKWKKYLCCSLCAFMISGCSLQNTSRNIPKSETAVSESNREEAVSETHKDADALEQKKEDSEKQEIDFAVRQGFMTEGEKLAEPPENYVPIYTADELKNLGNDTEKNFILMEDIDMQGVKWDTSAVKKFSGVFDGNHHKIRNMNNCLMNSIKGGTIKNLAFEDVEMQEAALALEMIGGTVSNCYVSGNISGSGKKAGGLIAQISLDGINSNVNNCYNLADVSSDYLSSVVGGIIGKIEIISQLNAALEIHDCENYGNISGCLYTGGIVGYCYYDGKYDKNKIRNVTGMESALDYSVNRCFNYGSIEAQSGIDENSEIAGGILGRGLISNGWDEQAVTLSISQSANYSSVDSSKYAGGICGDIEISTNEKGNTYVLVSDCMNAGAVQKDKYGRGICGRNTMLYGGIIFERCINIGDCHYAITVGPSMINGRQGKWEITDCYYTDGESTAEVELGSADETKLKEEEIKNPDNLENFKFPFIWGMNEKINGFPHPLNRDEADSAQANYKGWENQKLDDMLADESKSNINAILLNRHYADMLASIGQGSRWPEDDSGTYQNYLSEYDRENNFAVYDIDGDGIEELLVEISSASMAEMRFVIYQYDLESDTIKVELDEFINNTFYDNGIIVSNWSHNQGLGDAIFPYNVYQYDKNQDVYVKLGDADSWNREFAEKDWNGNAFPDSVDRDGDGNIYFISDAEGKTETVDGAEFDKWENSLFGNAKEAEIDWKNLKSENYSIYTKAYLKYCLEQAERSKGFDASDIGYVYMKNEGSQDAVKEVLSSEFGIDMQSEEDGFEYTGNYDGQPVIAMYAEDGGSIVYQNQEVKNLNMFGVHPGMRTSELEGKLKIYGFEPHEYGFATGDATGNYYLNFSEEGGIVQNITVYLGGRYVG</sequence>
<reference evidence="1" key="1">
    <citation type="submission" date="2019-04" db="EMBL/GenBank/DDBJ databases">
        <title>Microbes associate with the intestines of laboratory mice.</title>
        <authorList>
            <person name="Navarre W."/>
            <person name="Wong E."/>
            <person name="Huang K."/>
            <person name="Tropini C."/>
            <person name="Ng K."/>
            <person name="Yu B."/>
        </authorList>
    </citation>
    <scope>NUCLEOTIDE SEQUENCE</scope>
    <source>
        <strain evidence="1">NM01_1-7b</strain>
    </source>
</reference>
<proteinExistence type="predicted"/>